<dbReference type="CDD" id="cd03078">
    <property type="entry name" value="GST_N_Metaxin1_like"/>
    <property type="match status" value="1"/>
</dbReference>
<evidence type="ECO:0000256" key="6">
    <source>
        <dbReference type="ARBA" id="ARBA00023128"/>
    </source>
</evidence>
<evidence type="ECO:0000259" key="11">
    <source>
        <dbReference type="Pfam" id="PF17171"/>
    </source>
</evidence>
<feature type="compositionally biased region" description="Low complexity" evidence="8">
    <location>
        <begin position="170"/>
        <end position="182"/>
    </location>
</feature>
<name>A0A1Y1YWS2_9PLEO</name>
<dbReference type="GO" id="GO:0015031">
    <property type="term" value="P:protein transport"/>
    <property type="evidence" value="ECO:0007669"/>
    <property type="project" value="UniProtKB-KW"/>
</dbReference>
<feature type="transmembrane region" description="Helical" evidence="9">
    <location>
        <begin position="391"/>
        <end position="412"/>
    </location>
</feature>
<evidence type="ECO:0000256" key="4">
    <source>
        <dbReference type="ARBA" id="ARBA00022787"/>
    </source>
</evidence>
<dbReference type="PANTHER" id="PTHR12289:SF41">
    <property type="entry name" value="FAILED AXON CONNECTIONS-RELATED"/>
    <property type="match status" value="1"/>
</dbReference>
<dbReference type="AlphaFoldDB" id="A0A1Y1YWS2"/>
<feature type="domain" description="Mitochondrial outer membrane transport complex Sam37/metaxin N-terminal" evidence="10">
    <location>
        <begin position="21"/>
        <end position="146"/>
    </location>
</feature>
<evidence type="ECO:0000256" key="7">
    <source>
        <dbReference type="ARBA" id="ARBA00023136"/>
    </source>
</evidence>
<accession>A0A1Y1YWS2</accession>
<comment type="caution">
    <text evidence="12">The sequence shown here is derived from an EMBL/GenBank/DDBJ whole genome shotgun (WGS) entry which is preliminary data.</text>
</comment>
<evidence type="ECO:0000256" key="3">
    <source>
        <dbReference type="ARBA" id="ARBA00022448"/>
    </source>
</evidence>
<keyword evidence="9" id="KW-0812">Transmembrane</keyword>
<keyword evidence="7 9" id="KW-0472">Membrane</keyword>
<protein>
    <submittedName>
        <fullName evidence="12">Tom37 C-terminal domain-domain-containing protein</fullName>
    </submittedName>
</protein>
<keyword evidence="13" id="KW-1185">Reference proteome</keyword>
<proteinExistence type="inferred from homology"/>
<dbReference type="Pfam" id="PF10568">
    <property type="entry name" value="Tom37"/>
    <property type="match status" value="1"/>
</dbReference>
<evidence type="ECO:0000256" key="1">
    <source>
        <dbReference type="ARBA" id="ARBA00004294"/>
    </source>
</evidence>
<reference evidence="12 13" key="1">
    <citation type="submission" date="2016-07" db="EMBL/GenBank/DDBJ databases">
        <title>Pervasive Adenine N6-methylation of Active Genes in Fungi.</title>
        <authorList>
            <consortium name="DOE Joint Genome Institute"/>
            <person name="Mondo S.J."/>
            <person name="Dannebaum R.O."/>
            <person name="Kuo R.C."/>
            <person name="Labutti K."/>
            <person name="Haridas S."/>
            <person name="Kuo A."/>
            <person name="Salamov A."/>
            <person name="Ahrendt S.R."/>
            <person name="Lipzen A."/>
            <person name="Sullivan W."/>
            <person name="Andreopoulos W.B."/>
            <person name="Clum A."/>
            <person name="Lindquist E."/>
            <person name="Daum C."/>
            <person name="Ramamoorthy G.K."/>
            <person name="Gryganskyi A."/>
            <person name="Culley D."/>
            <person name="Magnuson J.K."/>
            <person name="James T.Y."/>
            <person name="O'Malley M.A."/>
            <person name="Stajich J.E."/>
            <person name="Spatafora J.W."/>
            <person name="Visel A."/>
            <person name="Grigoriev I.V."/>
        </authorList>
    </citation>
    <scope>NUCLEOTIDE SEQUENCE [LARGE SCALE GENOMIC DNA]</scope>
    <source>
        <strain evidence="12 13">CBS 115471</strain>
    </source>
</reference>
<dbReference type="GO" id="GO:0007005">
    <property type="term" value="P:mitochondrion organization"/>
    <property type="evidence" value="ECO:0007669"/>
    <property type="project" value="TreeGrafter"/>
</dbReference>
<dbReference type="InterPro" id="IPR050931">
    <property type="entry name" value="Mito_Protein_Transport_Metaxin"/>
</dbReference>
<dbReference type="Pfam" id="PF17171">
    <property type="entry name" value="GST_C_6"/>
    <property type="match status" value="1"/>
</dbReference>
<keyword evidence="4" id="KW-1000">Mitochondrion outer membrane</keyword>
<keyword evidence="6" id="KW-0496">Mitochondrion</keyword>
<dbReference type="STRING" id="1231657.A0A1Y1YWS2"/>
<dbReference type="PANTHER" id="PTHR12289">
    <property type="entry name" value="METAXIN RELATED"/>
    <property type="match status" value="1"/>
</dbReference>
<gene>
    <name evidence="12" type="ORF">BCR34DRAFT_493091</name>
</gene>
<comment type="subcellular location">
    <subcellularLocation>
        <location evidence="1">Mitochondrion outer membrane</location>
    </subcellularLocation>
</comment>
<dbReference type="CDD" id="cd03193">
    <property type="entry name" value="GST_C_Metaxin"/>
    <property type="match status" value="1"/>
</dbReference>
<dbReference type="InterPro" id="IPR033468">
    <property type="entry name" value="Metaxin_GST"/>
</dbReference>
<dbReference type="GO" id="GO:0001401">
    <property type="term" value="C:SAM complex"/>
    <property type="evidence" value="ECO:0007669"/>
    <property type="project" value="InterPro"/>
</dbReference>
<evidence type="ECO:0000256" key="8">
    <source>
        <dbReference type="SAM" id="MobiDB-lite"/>
    </source>
</evidence>
<organism evidence="12 13">
    <name type="scientific">Clohesyomyces aquaticus</name>
    <dbReference type="NCBI Taxonomy" id="1231657"/>
    <lineage>
        <taxon>Eukaryota</taxon>
        <taxon>Fungi</taxon>
        <taxon>Dikarya</taxon>
        <taxon>Ascomycota</taxon>
        <taxon>Pezizomycotina</taxon>
        <taxon>Dothideomycetes</taxon>
        <taxon>Pleosporomycetidae</taxon>
        <taxon>Pleosporales</taxon>
        <taxon>Lindgomycetaceae</taxon>
        <taxon>Clohesyomyces</taxon>
    </lineage>
</organism>
<keyword evidence="9" id="KW-1133">Transmembrane helix</keyword>
<keyword evidence="3" id="KW-0813">Transport</keyword>
<dbReference type="OrthoDB" id="5599269at2759"/>
<keyword evidence="5" id="KW-0653">Protein transport</keyword>
<sequence>MVLELHVWGPAFGLPSIDADCIAAVAYFHHTVPPPQWILVADIQTSVGPQYECPFLIDGNARISGFSAIISYLRKHPSRPYDIDYGLSQEQQTDRTAFTSFIQTTANPLIDLSLYVSSDNYSSATSSAYTAILPWYANYTIPPARRDLARARTAHLGLSSLDVHAARQDGSQSGSGSLGSEFEGAKRASGLPTDSRLTNPKMLSMGRGKGVQGLLSSPIYAARFRLDALTNDLLEPLSDLLGRKKYLLREDRASSLDCLAFAYLALMFYPPVPQAWLREVMTTKYPRITKYMGRMREELLSSEVVSAADVWFISSHNGTDAEVERARHQRGMHLPWRPKSDQTRLSTSVFAIRETISNLPLIGSVLQSNALIHTSVSKRTRKPTSALPSPLFINVVFTFSTALIAAFSGMAIHHRNSPRQGDLIFRALRPSLGFEGFEAGNILSVLAGPYARMSTNGV</sequence>
<evidence type="ECO:0000256" key="2">
    <source>
        <dbReference type="ARBA" id="ARBA00009170"/>
    </source>
</evidence>
<comment type="similarity">
    <text evidence="2">Belongs to the metaxin family.</text>
</comment>
<dbReference type="EMBL" id="MCFA01000157">
    <property type="protein sequence ID" value="ORY02480.1"/>
    <property type="molecule type" value="Genomic_DNA"/>
</dbReference>
<evidence type="ECO:0000313" key="13">
    <source>
        <dbReference type="Proteomes" id="UP000193144"/>
    </source>
</evidence>
<dbReference type="InterPro" id="IPR019564">
    <property type="entry name" value="Sam37/metaxin_N"/>
</dbReference>
<evidence type="ECO:0000313" key="12">
    <source>
        <dbReference type="EMBL" id="ORY02480.1"/>
    </source>
</evidence>
<dbReference type="SUPFAM" id="SSF47616">
    <property type="entry name" value="GST C-terminal domain-like"/>
    <property type="match status" value="1"/>
</dbReference>
<evidence type="ECO:0000256" key="5">
    <source>
        <dbReference type="ARBA" id="ARBA00022927"/>
    </source>
</evidence>
<dbReference type="InterPro" id="IPR036282">
    <property type="entry name" value="Glutathione-S-Trfase_C_sf"/>
</dbReference>
<dbReference type="Proteomes" id="UP000193144">
    <property type="component" value="Unassembled WGS sequence"/>
</dbReference>
<evidence type="ECO:0000256" key="9">
    <source>
        <dbReference type="SAM" id="Phobius"/>
    </source>
</evidence>
<evidence type="ECO:0000259" key="10">
    <source>
        <dbReference type="Pfam" id="PF10568"/>
    </source>
</evidence>
<feature type="region of interest" description="Disordered" evidence="8">
    <location>
        <begin position="167"/>
        <end position="201"/>
    </location>
</feature>
<feature type="domain" description="Metaxin glutathione S-transferase" evidence="11">
    <location>
        <begin position="232"/>
        <end position="295"/>
    </location>
</feature>